<evidence type="ECO:0000256" key="4">
    <source>
        <dbReference type="ARBA" id="ARBA00022605"/>
    </source>
</evidence>
<dbReference type="CDD" id="cd00405">
    <property type="entry name" value="PRAI"/>
    <property type="match status" value="1"/>
</dbReference>
<dbReference type="AlphaFoldDB" id="A0ABD5MCD6"/>
<reference evidence="11 12" key="1">
    <citation type="submission" date="2024-08" db="EMBL/GenBank/DDBJ databases">
        <title>Halobellus sp. MBLA0158 whole genome sequence.</title>
        <authorList>
            <person name="Hwang C.Y."/>
            <person name="Cho E.-S."/>
            <person name="Seo M.-J."/>
        </authorList>
    </citation>
    <scope>NUCLEOTIDE SEQUENCE [LARGE SCALE GENOMIC DNA]</scope>
    <source>
        <strain evidence="11 12">MBLA0158</strain>
    </source>
</reference>
<dbReference type="InterPro" id="IPR011060">
    <property type="entry name" value="RibuloseP-bd_barrel"/>
</dbReference>
<evidence type="ECO:0000313" key="12">
    <source>
        <dbReference type="Proteomes" id="UP001570511"/>
    </source>
</evidence>
<evidence type="ECO:0000256" key="7">
    <source>
        <dbReference type="ARBA" id="ARBA00023235"/>
    </source>
</evidence>
<dbReference type="Gene3D" id="3.20.20.70">
    <property type="entry name" value="Aldolase class I"/>
    <property type="match status" value="1"/>
</dbReference>
<comment type="pathway">
    <text evidence="2 8">Amino-acid biosynthesis; L-tryptophan biosynthesis; L-tryptophan from chorismate: step 3/5.</text>
</comment>
<dbReference type="PANTHER" id="PTHR42894">
    <property type="entry name" value="N-(5'-PHOSPHORIBOSYL)ANTHRANILATE ISOMERASE"/>
    <property type="match status" value="1"/>
</dbReference>
<dbReference type="SUPFAM" id="SSF51366">
    <property type="entry name" value="Ribulose-phoshate binding barrel"/>
    <property type="match status" value="1"/>
</dbReference>
<evidence type="ECO:0000256" key="1">
    <source>
        <dbReference type="ARBA" id="ARBA00001164"/>
    </source>
</evidence>
<feature type="region of interest" description="Disordered" evidence="9">
    <location>
        <begin position="213"/>
        <end position="238"/>
    </location>
</feature>
<dbReference type="EC" id="5.3.1.24" evidence="8"/>
<evidence type="ECO:0000256" key="9">
    <source>
        <dbReference type="SAM" id="MobiDB-lite"/>
    </source>
</evidence>
<evidence type="ECO:0000256" key="8">
    <source>
        <dbReference type="HAMAP-Rule" id="MF_00135"/>
    </source>
</evidence>
<keyword evidence="12" id="KW-1185">Reference proteome</keyword>
<evidence type="ECO:0000259" key="10">
    <source>
        <dbReference type="Pfam" id="PF00697"/>
    </source>
</evidence>
<keyword evidence="6 8" id="KW-0057">Aromatic amino acid biosynthesis</keyword>
<feature type="domain" description="N-(5'phosphoribosyl) anthranilate isomerase (PRAI)" evidence="10">
    <location>
        <begin position="5"/>
        <end position="205"/>
    </location>
</feature>
<dbReference type="GO" id="GO:0000162">
    <property type="term" value="P:L-tryptophan biosynthetic process"/>
    <property type="evidence" value="ECO:0007669"/>
    <property type="project" value="UniProtKB-UniRule"/>
</dbReference>
<comment type="similarity">
    <text evidence="3 8">Belongs to the TrpF family.</text>
</comment>
<dbReference type="Proteomes" id="UP001570511">
    <property type="component" value="Unassembled WGS sequence"/>
</dbReference>
<dbReference type="HAMAP" id="MF_00135">
    <property type="entry name" value="PRAI"/>
    <property type="match status" value="1"/>
</dbReference>
<protein>
    <recommendedName>
        <fullName evidence="8">N-(5'-phosphoribosyl)anthranilate isomerase</fullName>
        <shortName evidence="8">PRAI</shortName>
        <ecNumber evidence="8">5.3.1.24</ecNumber>
    </recommendedName>
</protein>
<dbReference type="Pfam" id="PF00697">
    <property type="entry name" value="PRAI"/>
    <property type="match status" value="1"/>
</dbReference>
<accession>A0ABD5MCD6</accession>
<evidence type="ECO:0000256" key="5">
    <source>
        <dbReference type="ARBA" id="ARBA00022822"/>
    </source>
</evidence>
<keyword evidence="7 8" id="KW-0413">Isomerase</keyword>
<evidence type="ECO:0000256" key="6">
    <source>
        <dbReference type="ARBA" id="ARBA00023141"/>
    </source>
</evidence>
<name>A0ABD5MCD6_9EURY</name>
<dbReference type="InterPro" id="IPR044643">
    <property type="entry name" value="TrpF_fam"/>
</dbReference>
<comment type="caution">
    <text evidence="11">The sequence shown here is derived from an EMBL/GenBank/DDBJ whole genome shotgun (WGS) entry which is preliminary data.</text>
</comment>
<dbReference type="GO" id="GO:0004640">
    <property type="term" value="F:phosphoribosylanthranilate isomerase activity"/>
    <property type="evidence" value="ECO:0007669"/>
    <property type="project" value="UniProtKB-UniRule"/>
</dbReference>
<evidence type="ECO:0000256" key="3">
    <source>
        <dbReference type="ARBA" id="ARBA00007571"/>
    </source>
</evidence>
<organism evidence="11 12">
    <name type="scientific">Halobellus rubicundus</name>
    <dbReference type="NCBI Taxonomy" id="2996466"/>
    <lineage>
        <taxon>Archaea</taxon>
        <taxon>Methanobacteriati</taxon>
        <taxon>Methanobacteriota</taxon>
        <taxon>Stenosarchaea group</taxon>
        <taxon>Halobacteria</taxon>
        <taxon>Halobacteriales</taxon>
        <taxon>Haloferacaceae</taxon>
        <taxon>Halobellus</taxon>
    </lineage>
</organism>
<evidence type="ECO:0000256" key="2">
    <source>
        <dbReference type="ARBA" id="ARBA00004664"/>
    </source>
</evidence>
<keyword evidence="4 8" id="KW-0028">Amino-acid biosynthesis</keyword>
<proteinExistence type="inferred from homology"/>
<dbReference type="RefSeq" id="WP_372389893.1">
    <property type="nucleotide sequence ID" value="NZ_JBGNYA010000001.1"/>
</dbReference>
<comment type="catalytic activity">
    <reaction evidence="1 8">
        <text>N-(5-phospho-beta-D-ribosyl)anthranilate = 1-(2-carboxyphenylamino)-1-deoxy-D-ribulose 5-phosphate</text>
        <dbReference type="Rhea" id="RHEA:21540"/>
        <dbReference type="ChEBI" id="CHEBI:18277"/>
        <dbReference type="ChEBI" id="CHEBI:58613"/>
        <dbReference type="EC" id="5.3.1.24"/>
    </reaction>
</comment>
<dbReference type="InterPro" id="IPR001240">
    <property type="entry name" value="PRAI_dom"/>
</dbReference>
<evidence type="ECO:0000313" key="11">
    <source>
        <dbReference type="EMBL" id="MFA1611575.1"/>
    </source>
</evidence>
<keyword evidence="5 8" id="KW-0822">Tryptophan biosynthesis</keyword>
<dbReference type="InterPro" id="IPR013785">
    <property type="entry name" value="Aldolase_TIM"/>
</dbReference>
<gene>
    <name evidence="8" type="primary">trpF</name>
    <name evidence="11" type="ORF">OS889_11245</name>
</gene>
<dbReference type="PANTHER" id="PTHR42894:SF1">
    <property type="entry name" value="N-(5'-PHOSPHORIBOSYL)ANTHRANILATE ISOMERASE"/>
    <property type="match status" value="1"/>
</dbReference>
<feature type="compositionally biased region" description="Basic and acidic residues" evidence="9">
    <location>
        <begin position="226"/>
        <end position="238"/>
    </location>
</feature>
<sequence>MVRTKICGVTNEADLRAVEGAGADAVGVIADVPVETPREVAVEDAARLVAAAPPFLTTTLVTMPDTPAEAVDAADRVGSDVLQLHGDFAPGAFREIRDSVGAKIVAVVDAEDPERARDVAPAVDAVLVDSIDGSGAGGTGETHDWAATAEVTATLDAPVILAGGLGPENVAEAVETVRPFAVDVASGVEARGGQKDHDAVRAFVANAAAAGERIAGDDAEASGGSRTDDDRTVEEVSS</sequence>
<dbReference type="EMBL" id="JBGNYA010000001">
    <property type="protein sequence ID" value="MFA1611575.1"/>
    <property type="molecule type" value="Genomic_DNA"/>
</dbReference>